<feature type="region of interest" description="Disordered" evidence="1">
    <location>
        <begin position="1"/>
        <end position="139"/>
    </location>
</feature>
<feature type="region of interest" description="Disordered" evidence="1">
    <location>
        <begin position="579"/>
        <end position="604"/>
    </location>
</feature>
<dbReference type="AlphaFoldDB" id="E3NXD8"/>
<feature type="compositionally biased region" description="Low complexity" evidence="1">
    <location>
        <begin position="345"/>
        <end position="358"/>
    </location>
</feature>
<accession>E3NXD8</accession>
<proteinExistence type="predicted"/>
<evidence type="ECO:0000256" key="1">
    <source>
        <dbReference type="SAM" id="MobiDB-lite"/>
    </source>
</evidence>
<feature type="compositionally biased region" description="Low complexity" evidence="1">
    <location>
        <begin position="310"/>
        <end position="327"/>
    </location>
</feature>
<dbReference type="EMBL" id="DS989931">
    <property type="protein sequence ID" value="EFP94237.2"/>
    <property type="molecule type" value="Genomic_DNA"/>
</dbReference>
<feature type="region of interest" description="Disordered" evidence="1">
    <location>
        <begin position="223"/>
        <end position="501"/>
    </location>
</feature>
<feature type="compositionally biased region" description="Polar residues" evidence="1">
    <location>
        <begin position="223"/>
        <end position="239"/>
    </location>
</feature>
<dbReference type="GeneID" id="10527325"/>
<dbReference type="KEGG" id="pgr:PGTG_20153"/>
<feature type="compositionally biased region" description="Basic residues" evidence="1">
    <location>
        <begin position="692"/>
        <end position="701"/>
    </location>
</feature>
<feature type="compositionally biased region" description="Polar residues" evidence="1">
    <location>
        <begin position="459"/>
        <end position="473"/>
    </location>
</feature>
<reference key="1">
    <citation type="submission" date="2007-01" db="EMBL/GenBank/DDBJ databases">
        <title>The Genome Sequence of Puccinia graminis f. sp. tritici Strain CRL 75-36-700-3.</title>
        <authorList>
            <consortium name="The Broad Institute Genome Sequencing Platform"/>
            <person name="Birren B."/>
            <person name="Lander E."/>
            <person name="Galagan J."/>
            <person name="Nusbaum C."/>
            <person name="Devon K."/>
            <person name="Cuomo C."/>
            <person name="Jaffe D."/>
            <person name="Butler J."/>
            <person name="Alvarez P."/>
            <person name="Gnerre S."/>
            <person name="Grabherr M."/>
            <person name="Mauceli E."/>
            <person name="Brockman W."/>
            <person name="Young S."/>
            <person name="LaButti K."/>
            <person name="Sykes S."/>
            <person name="DeCaprio D."/>
            <person name="Crawford M."/>
            <person name="Koehrsen M."/>
            <person name="Engels R."/>
            <person name="Montgomery P."/>
            <person name="Pearson M."/>
            <person name="Howarth C."/>
            <person name="Larson L."/>
            <person name="White J."/>
            <person name="Zeng Q."/>
            <person name="Kodira C."/>
            <person name="Yandava C."/>
            <person name="Alvarado L."/>
            <person name="O'Leary S."/>
            <person name="Szabo L."/>
            <person name="Dean R."/>
            <person name="Schein J."/>
        </authorList>
    </citation>
    <scope>NUCLEOTIDE SEQUENCE</scope>
    <source>
        <strain>CRL 75-36-700-3</strain>
    </source>
</reference>
<gene>
    <name evidence="2" type="ORF">PGTG_20153</name>
</gene>
<evidence type="ECO:0000313" key="3">
    <source>
        <dbReference type="Proteomes" id="UP000008783"/>
    </source>
</evidence>
<organism evidence="2 3">
    <name type="scientific">Puccinia graminis f. sp. tritici (strain CRL 75-36-700-3 / race SCCL)</name>
    <name type="common">Black stem rust fungus</name>
    <dbReference type="NCBI Taxonomy" id="418459"/>
    <lineage>
        <taxon>Eukaryota</taxon>
        <taxon>Fungi</taxon>
        <taxon>Dikarya</taxon>
        <taxon>Basidiomycota</taxon>
        <taxon>Pucciniomycotina</taxon>
        <taxon>Pucciniomycetes</taxon>
        <taxon>Pucciniales</taxon>
        <taxon>Pucciniaceae</taxon>
        <taxon>Puccinia</taxon>
    </lineage>
</organism>
<feature type="compositionally biased region" description="Basic and acidic residues" evidence="1">
    <location>
        <begin position="953"/>
        <end position="963"/>
    </location>
</feature>
<feature type="compositionally biased region" description="Acidic residues" evidence="1">
    <location>
        <begin position="987"/>
        <end position="1030"/>
    </location>
</feature>
<name>E3NXD8_PUCGT</name>
<feature type="region of interest" description="Disordered" evidence="1">
    <location>
        <begin position="818"/>
        <end position="843"/>
    </location>
</feature>
<dbReference type="Proteomes" id="UP000008783">
    <property type="component" value="Unassembled WGS sequence"/>
</dbReference>
<feature type="compositionally biased region" description="Basic and acidic residues" evidence="1">
    <location>
        <begin position="474"/>
        <end position="487"/>
    </location>
</feature>
<feature type="region of interest" description="Disordered" evidence="1">
    <location>
        <begin position="684"/>
        <end position="711"/>
    </location>
</feature>
<dbReference type="OrthoDB" id="2516772at2759"/>
<feature type="compositionally biased region" description="Polar residues" evidence="1">
    <location>
        <begin position="33"/>
        <end position="49"/>
    </location>
</feature>
<dbReference type="InParanoid" id="E3NXD8"/>
<reference evidence="3" key="2">
    <citation type="journal article" date="2011" name="Proc. Natl. Acad. Sci. U.S.A.">
        <title>Obligate biotrophy features unraveled by the genomic analysis of rust fungi.</title>
        <authorList>
            <person name="Duplessis S."/>
            <person name="Cuomo C.A."/>
            <person name="Lin Y.-C."/>
            <person name="Aerts A."/>
            <person name="Tisserant E."/>
            <person name="Veneault-Fourrey C."/>
            <person name="Joly D.L."/>
            <person name="Hacquard S."/>
            <person name="Amselem J."/>
            <person name="Cantarel B.L."/>
            <person name="Chiu R."/>
            <person name="Coutinho P.M."/>
            <person name="Feau N."/>
            <person name="Field M."/>
            <person name="Frey P."/>
            <person name="Gelhaye E."/>
            <person name="Goldberg J."/>
            <person name="Grabherr M.G."/>
            <person name="Kodira C.D."/>
            <person name="Kohler A."/>
            <person name="Kuees U."/>
            <person name="Lindquist E.A."/>
            <person name="Lucas S.M."/>
            <person name="Mago R."/>
            <person name="Mauceli E."/>
            <person name="Morin E."/>
            <person name="Murat C."/>
            <person name="Pangilinan J.L."/>
            <person name="Park R."/>
            <person name="Pearson M."/>
            <person name="Quesneville H."/>
            <person name="Rouhier N."/>
            <person name="Sakthikumar S."/>
            <person name="Salamov A.A."/>
            <person name="Schmutz J."/>
            <person name="Selles B."/>
            <person name="Shapiro H."/>
            <person name="Tanguay P."/>
            <person name="Tuskan G.A."/>
            <person name="Henrissat B."/>
            <person name="Van de Peer Y."/>
            <person name="Rouze P."/>
            <person name="Ellis J.G."/>
            <person name="Dodds P.N."/>
            <person name="Schein J.E."/>
            <person name="Zhong S."/>
            <person name="Hamelin R.C."/>
            <person name="Grigoriev I.V."/>
            <person name="Szabo L.J."/>
            <person name="Martin F."/>
        </authorList>
    </citation>
    <scope>NUCLEOTIDE SEQUENCE [LARGE SCALE GENOMIC DNA]</scope>
    <source>
        <strain evidence="3">CRL 75-36-700-3 / race SCCL</strain>
    </source>
</reference>
<dbReference type="VEuPathDB" id="FungiDB:PGTG_20153"/>
<dbReference type="STRING" id="418459.E3NXD8"/>
<sequence>MLPGRQQIGTPAGQSARLRASLGQPQRAASRRGSVQSAADSLLSGSSNRPPKLPPTSRKSSNVSLPSSPKASKPSTSSTKTTTSEPCGIAPLEIDLPTSPPSPLNIKPPTMSNPYDSHAPGRGPPTRSQPFENFIPMDRVPFGLPADDHDQLYLEPGFYPPENNCSFAQSSLGTDQPTAAYFDPNIGTNQPTTAAYFDPNIGSVQPTAAYIDPNFTATQTAHSYSQPSQTIHYHTQPNPALTHPNDDQPAQYHNQLDVQPSSLPVQTPLPSHPTSHVPLQPDSHAPLQPTSHAVSKQTSLLSNSSQAQPPASNQASLLSNSSQAQPPASNQTSLMSNSSQAQPPASNQTSLLSNSSQAQPPAATPLPSWVSNSSQAQPPAGATPLPSWEQLTQDAEDAYEQQQSNSARGAPGRGTARGRGSRARGASTAKRARGGAAPRGRGKGKSTPGKSAVVDQPLADSSSTRNSPQPEQPDQNHEPDRQSDAAPRDLPSGNGVSRASRRRLEPDVLALYKDESLDELRRLAPAPIHNDHTIPFQTRSVQCAALWRKLDKKTKDKYRDPDFLATLPNPYLRPAASVEADQHPDNDGNPEQGKKQVRRKAYSDMKPDRWAKKTLLDLRRLSEAYQVEGFMVFVSRRKKRSIITAGGSHLGQEFIDMVEGDIETGPCQDFVEFVNGQKAIKKLTGKDPLPVKKPRKPRRGKKDFENGVYDKGSKDENLTDVREKLRTALTNATCGRYDHGWPSNTKVKLKELGVKMWVKHNNLFVTPESFCGALAPKWNGDLKRLQVAIGEGWFKLEGPDHPGSSGVDVVAAGEADAADATAHGDSQAGIPSGNITQDQEAEDNTNNAVILPQEATSVTGKQGWTALASPPNSPRPTKRRGRGKKKVATSSDGGTFCKKKTLSDFLARKKAAEKSPDPSDPKKRVRPKKVPVPNKTAGPSKTVTIAAGRGAKRGRDAADERPNASKKSRTVETDDESEATTPSESSSESDPEASESEDNDESEDDDDDDGSEDEDEDEDDGSEDQVEDEE</sequence>
<feature type="compositionally biased region" description="Low complexity" evidence="1">
    <location>
        <begin position="423"/>
        <end position="439"/>
    </location>
</feature>
<dbReference type="HOGENOM" id="CLU_294421_0_0_1"/>
<feature type="compositionally biased region" description="Polar residues" evidence="1">
    <location>
        <begin position="833"/>
        <end position="843"/>
    </location>
</feature>
<feature type="compositionally biased region" description="Low complexity" evidence="1">
    <location>
        <begin position="64"/>
        <end position="84"/>
    </location>
</feature>
<feature type="compositionally biased region" description="Polar residues" evidence="1">
    <location>
        <begin position="251"/>
        <end position="274"/>
    </location>
</feature>
<dbReference type="RefSeq" id="XP_003338656.2">
    <property type="nucleotide sequence ID" value="XM_003338608.2"/>
</dbReference>
<feature type="compositionally biased region" description="Basic residues" evidence="1">
    <location>
        <begin position="876"/>
        <end position="887"/>
    </location>
</feature>
<feature type="compositionally biased region" description="Polar residues" evidence="1">
    <location>
        <begin position="328"/>
        <end position="344"/>
    </location>
</feature>
<feature type="compositionally biased region" description="Polar residues" evidence="1">
    <location>
        <begin position="288"/>
        <end position="309"/>
    </location>
</feature>
<evidence type="ECO:0000313" key="2">
    <source>
        <dbReference type="EMBL" id="EFP94237.2"/>
    </source>
</evidence>
<feature type="region of interest" description="Disordered" evidence="1">
    <location>
        <begin position="857"/>
        <end position="1030"/>
    </location>
</feature>
<feature type="compositionally biased region" description="Basic and acidic residues" evidence="1">
    <location>
        <begin position="906"/>
        <end position="922"/>
    </location>
</feature>
<keyword evidence="3" id="KW-1185">Reference proteome</keyword>
<protein>
    <submittedName>
        <fullName evidence="2">Uncharacterized protein</fullName>
    </submittedName>
</protein>